<reference evidence="1 2" key="1">
    <citation type="journal article" date="2015" name="Genome Announc.">
        <title>Expanding the biotechnology potential of lactobacilli through comparative genomics of 213 strains and associated genera.</title>
        <authorList>
            <person name="Sun Z."/>
            <person name="Harris H.M."/>
            <person name="McCann A."/>
            <person name="Guo C."/>
            <person name="Argimon S."/>
            <person name="Zhang W."/>
            <person name="Yang X."/>
            <person name="Jeffery I.B."/>
            <person name="Cooney J.C."/>
            <person name="Kagawa T.F."/>
            <person name="Liu W."/>
            <person name="Song Y."/>
            <person name="Salvetti E."/>
            <person name="Wrobel A."/>
            <person name="Rasinkangas P."/>
            <person name="Parkhill J."/>
            <person name="Rea M.C."/>
            <person name="O'Sullivan O."/>
            <person name="Ritari J."/>
            <person name="Douillard F.P."/>
            <person name="Paul Ross R."/>
            <person name="Yang R."/>
            <person name="Briner A.E."/>
            <person name="Felis G.E."/>
            <person name="de Vos W.M."/>
            <person name="Barrangou R."/>
            <person name="Klaenhammer T.R."/>
            <person name="Caufield P.W."/>
            <person name="Cui Y."/>
            <person name="Zhang H."/>
            <person name="O'Toole P.W."/>
        </authorList>
    </citation>
    <scope>NUCLEOTIDE SEQUENCE [LARGE SCALE GENOMIC DNA]</scope>
    <source>
        <strain evidence="1 2">DSM 20001</strain>
    </source>
</reference>
<dbReference type="EMBL" id="AZCN01000029">
    <property type="protein sequence ID" value="KRK16708.1"/>
    <property type="molecule type" value="Genomic_DNA"/>
</dbReference>
<evidence type="ECO:0000313" key="1">
    <source>
        <dbReference type="EMBL" id="KRK16708.1"/>
    </source>
</evidence>
<dbReference type="AlphaFoldDB" id="A0A0R1FBK2"/>
<protein>
    <submittedName>
        <fullName evidence="1">Uncharacterized protein</fullName>
    </submittedName>
</protein>
<comment type="caution">
    <text evidence="1">The sequence shown here is derived from an EMBL/GenBank/DDBJ whole genome shotgun (WGS) entry which is preliminary data.</text>
</comment>
<dbReference type="Proteomes" id="UP000051181">
    <property type="component" value="Unassembled WGS sequence"/>
</dbReference>
<proteinExistence type="predicted"/>
<gene>
    <name evidence="1" type="ORF">FD22_GL001112</name>
</gene>
<accession>A0A0R1FBK2</accession>
<organism evidence="1 2">
    <name type="scientific">Loigolactobacillus coryniformis subsp. coryniformis KCTC 3167 = DSM 20001</name>
    <dbReference type="NCBI Taxonomy" id="913848"/>
    <lineage>
        <taxon>Bacteria</taxon>
        <taxon>Bacillati</taxon>
        <taxon>Bacillota</taxon>
        <taxon>Bacilli</taxon>
        <taxon>Lactobacillales</taxon>
        <taxon>Lactobacillaceae</taxon>
        <taxon>Loigolactobacillus</taxon>
    </lineage>
</organism>
<dbReference type="PATRIC" id="fig|913848.6.peg.1147"/>
<name>A0A0R1FBK2_9LACO</name>
<evidence type="ECO:0000313" key="2">
    <source>
        <dbReference type="Proteomes" id="UP000051181"/>
    </source>
</evidence>
<sequence length="81" mass="9735">MNYGVEICRPRLVEETSLLVQEEVPISLRHKGVVVILRHRLSYRSKDNHWQAVVWENADDEQPIMYQYRHNGLTIERRCFL</sequence>